<dbReference type="InterPro" id="IPR033308">
    <property type="entry name" value="PGAP5/Cdc1/Ted1"/>
</dbReference>
<feature type="region of interest" description="Disordered" evidence="2">
    <location>
        <begin position="696"/>
        <end position="721"/>
    </location>
</feature>
<comment type="caution">
    <text evidence="4">The sequence shown here is derived from an EMBL/GenBank/DDBJ whole genome shotgun (WGS) entry which is preliminary data.</text>
</comment>
<dbReference type="InterPro" id="IPR029052">
    <property type="entry name" value="Metallo-depent_PP-like"/>
</dbReference>
<evidence type="ECO:0000313" key="5">
    <source>
        <dbReference type="Proteomes" id="UP001337655"/>
    </source>
</evidence>
<protein>
    <recommendedName>
        <fullName evidence="6">Calcineurin-like phosphoesterase domain-containing protein</fullName>
    </recommendedName>
</protein>
<feature type="compositionally biased region" description="Polar residues" evidence="2">
    <location>
        <begin position="613"/>
        <end position="629"/>
    </location>
</feature>
<proteinExistence type="predicted"/>
<dbReference type="EMBL" id="JAVRRT010000005">
    <property type="protein sequence ID" value="KAK5172179.1"/>
    <property type="molecule type" value="Genomic_DNA"/>
</dbReference>
<dbReference type="GO" id="GO:0005783">
    <property type="term" value="C:endoplasmic reticulum"/>
    <property type="evidence" value="ECO:0007669"/>
    <property type="project" value="TreeGrafter"/>
</dbReference>
<dbReference type="PANTHER" id="PTHR13315:SF4">
    <property type="entry name" value="METALLOPHOSPHOESTERASE, ISOFORM E"/>
    <property type="match status" value="1"/>
</dbReference>
<evidence type="ECO:0000256" key="3">
    <source>
        <dbReference type="SAM" id="Phobius"/>
    </source>
</evidence>
<dbReference type="GeneID" id="89925163"/>
<dbReference type="GO" id="GO:0016020">
    <property type="term" value="C:membrane"/>
    <property type="evidence" value="ECO:0007669"/>
    <property type="project" value="GOC"/>
</dbReference>
<feature type="compositionally biased region" description="Low complexity" evidence="2">
    <location>
        <begin position="630"/>
        <end position="639"/>
    </location>
</feature>
<dbReference type="PANTHER" id="PTHR13315">
    <property type="entry name" value="METALLO PHOSPHOESTERASE RELATED"/>
    <property type="match status" value="1"/>
</dbReference>
<feature type="transmembrane region" description="Helical" evidence="3">
    <location>
        <begin position="564"/>
        <end position="587"/>
    </location>
</feature>
<keyword evidence="1 3" id="KW-0472">Membrane</keyword>
<evidence type="ECO:0008006" key="6">
    <source>
        <dbReference type="Google" id="ProtNLM"/>
    </source>
</evidence>
<dbReference type="GO" id="GO:0006506">
    <property type="term" value="P:GPI anchor biosynthetic process"/>
    <property type="evidence" value="ECO:0007669"/>
    <property type="project" value="InterPro"/>
</dbReference>
<dbReference type="SUPFAM" id="SSF56300">
    <property type="entry name" value="Metallo-dependent phosphatases"/>
    <property type="match status" value="1"/>
</dbReference>
<gene>
    <name evidence="4" type="ORF">LTR77_003817</name>
</gene>
<evidence type="ECO:0000256" key="2">
    <source>
        <dbReference type="SAM" id="MobiDB-lite"/>
    </source>
</evidence>
<dbReference type="AlphaFoldDB" id="A0AAV9PIZ6"/>
<feature type="region of interest" description="Disordered" evidence="2">
    <location>
        <begin position="591"/>
        <end position="679"/>
    </location>
</feature>
<evidence type="ECO:0000313" key="4">
    <source>
        <dbReference type="EMBL" id="KAK5172179.1"/>
    </source>
</evidence>
<reference evidence="4 5" key="1">
    <citation type="submission" date="2023-08" db="EMBL/GenBank/DDBJ databases">
        <title>Black Yeasts Isolated from many extreme environments.</title>
        <authorList>
            <person name="Coleine C."/>
            <person name="Stajich J.E."/>
            <person name="Selbmann L."/>
        </authorList>
    </citation>
    <scope>NUCLEOTIDE SEQUENCE [LARGE SCALE GENOMIC DNA]</scope>
    <source>
        <strain evidence="4 5">CCFEE 5935</strain>
    </source>
</reference>
<evidence type="ECO:0000256" key="1">
    <source>
        <dbReference type="ARBA" id="ARBA00023136"/>
    </source>
</evidence>
<feature type="transmembrane region" description="Helical" evidence="3">
    <location>
        <begin position="20"/>
        <end position="41"/>
    </location>
</feature>
<name>A0AAV9PIZ6_9PEZI</name>
<keyword evidence="3" id="KW-1133">Transmembrane helix</keyword>
<sequence length="768" mass="86198">MRLQHVIQQQFRRLSYRAPILRHVSITTTLLSLIWIYAIYWGERSVYHSSVEACAWEKWEEWPQEASPHHLVLIADPQLVDPHTYPGRPWPLSTMTERYTDLYMMRNFRLINANFDPDSIFFLGDLFDGGREWPPENARIVDKTGRKYMEEQGVLEPKAVKKRSMGAALSKPHANSMLKEDHNIGKNGEDLKAFIPGGYGKFAKYGSKQWYIDLDRFAKIFYDPAQVYPDSHRQMLAAYDVAADATSVANGATGESWQEYATSGGKSRKVVASLPGNHDVGFGAGVQLSVRERFESHFGASNRVDVVGNHTIISIDSPSLSAHSQYLKSGWESEAAQSEQLDHIWQPTWDYLDNIDQPVGKAVSDALHEYFPESRPKGWSHEVVDPEDAEKIAAHKAVNEAAKKRPHLPVILLTHVPLFRNPDTDCGPMRERGNSIKVQFGYQYQNVVTQTLSKDIVHKVSAAGDIIQVFSGDDHDYCDVTHRYNVPQPGTKSYFPNDDSLKARYQQIKEITVKSFSWAMGVRKPGFLLVSLWNPVDAQGKTIGTPLPTIQIHNCLLPDQLSIFINYGLLFLITFPLLLTQSILRIFRTSSESSRLDAPPSDTDSKSPLPRFQFTNGSLAPASPTHQRGTSSTSSHSTTNPDTANPSVQRNTTARARSVSPGSYTTNPQPSKSQPTGGLIDKAGFFPAVKWIDPADEESDEESIVGVDGVDGAGEEDDSQAKWKWRQRTRTPWGWKERVRRVGWEFGLDLVVVVVPAGGWYFWLIGRG</sequence>
<feature type="compositionally biased region" description="Polar residues" evidence="2">
    <location>
        <begin position="640"/>
        <end position="676"/>
    </location>
</feature>
<dbReference type="RefSeq" id="XP_064661023.1">
    <property type="nucleotide sequence ID" value="XM_064801072.1"/>
</dbReference>
<organism evidence="4 5">
    <name type="scientific">Saxophila tyrrhenica</name>
    <dbReference type="NCBI Taxonomy" id="1690608"/>
    <lineage>
        <taxon>Eukaryota</taxon>
        <taxon>Fungi</taxon>
        <taxon>Dikarya</taxon>
        <taxon>Ascomycota</taxon>
        <taxon>Pezizomycotina</taxon>
        <taxon>Dothideomycetes</taxon>
        <taxon>Dothideomycetidae</taxon>
        <taxon>Mycosphaerellales</taxon>
        <taxon>Extremaceae</taxon>
        <taxon>Saxophila</taxon>
    </lineage>
</organism>
<keyword evidence="5" id="KW-1185">Reference proteome</keyword>
<feature type="transmembrane region" description="Helical" evidence="3">
    <location>
        <begin position="746"/>
        <end position="765"/>
    </location>
</feature>
<keyword evidence="3" id="KW-0812">Transmembrane</keyword>
<dbReference type="Proteomes" id="UP001337655">
    <property type="component" value="Unassembled WGS sequence"/>
</dbReference>
<accession>A0AAV9PIZ6</accession>